<evidence type="ECO:0000313" key="2">
    <source>
        <dbReference type="Proteomes" id="UP000003157"/>
    </source>
</evidence>
<keyword evidence="2" id="KW-1185">Reference proteome</keyword>
<reference evidence="1 2" key="1">
    <citation type="submission" date="2010-12" db="EMBL/GenBank/DDBJ databases">
        <title>The Genome Sequence of Coprobacillus sp. strain 29_1.</title>
        <authorList>
            <consortium name="The Broad Institute Genome Sequencing Platform"/>
            <person name="Earl A."/>
            <person name="Ward D."/>
            <person name="Feldgarden M."/>
            <person name="Gevers D."/>
            <person name="Daigneault M."/>
            <person name="Sibley C.D."/>
            <person name="White A."/>
            <person name="Strauss J."/>
            <person name="Allen-Vercoe E."/>
            <person name="Young S.K."/>
            <person name="Zeng Q."/>
            <person name="Gargeya S."/>
            <person name="Fitzgerald M."/>
            <person name="Haas B."/>
            <person name="Abouelleil A."/>
            <person name="Alvarado L."/>
            <person name="Arachchi H.M."/>
            <person name="Berlin A."/>
            <person name="Brown A."/>
            <person name="Chapman S.B."/>
            <person name="Chen Z."/>
            <person name="Dunbar C."/>
            <person name="Freedman E."/>
            <person name="Gearin G."/>
            <person name="Gellesch M."/>
            <person name="Goldberg J."/>
            <person name="Griggs A."/>
            <person name="Gujja S."/>
            <person name="Heilman E."/>
            <person name="Heiman D."/>
            <person name="Howarth C."/>
            <person name="Larson L."/>
            <person name="Lui A."/>
            <person name="MacDonald P.J.P."/>
            <person name="Mehta T."/>
            <person name="Montmayeur A."/>
            <person name="Murphy C."/>
            <person name="Neiman D."/>
            <person name="Pearson M."/>
            <person name="Priest M."/>
            <person name="Roberts A."/>
            <person name="Saif S."/>
            <person name="Shea T."/>
            <person name="Shenoy N."/>
            <person name="Sisk P."/>
            <person name="Stolte C."/>
            <person name="Sykes S."/>
            <person name="White J."/>
            <person name="Yandava C."/>
            <person name="Nusbaum C."/>
            <person name="Birren B."/>
        </authorList>
    </citation>
    <scope>NUCLEOTIDE SEQUENCE [LARGE SCALE GENOMIC DNA]</scope>
    <source>
        <strain evidence="1 2">29_1</strain>
    </source>
</reference>
<sequence length="100" mass="11923">MLARLYVIISSEEDKDYKTIKDLLLQICPQFCISPMREYAGLKNHSEFYITCDLSEDEVQPLLDQLNNDWDGEKDDCICYGFNTKMFHKLVYYLEFQLFD</sequence>
<dbReference type="Proteomes" id="UP000003157">
    <property type="component" value="Unassembled WGS sequence"/>
</dbReference>
<dbReference type="RefSeq" id="WP_008788628.1">
    <property type="nucleotide sequence ID" value="NZ_AKCB01000003.1"/>
</dbReference>
<name>E7G9T0_9FIRM</name>
<comment type="caution">
    <text evidence="1">The sequence shown here is derived from an EMBL/GenBank/DDBJ whole genome shotgun (WGS) entry which is preliminary data.</text>
</comment>
<dbReference type="STRING" id="100884.GCA_000269565_03363"/>
<evidence type="ECO:0000313" key="1">
    <source>
        <dbReference type="EMBL" id="EFW05189.1"/>
    </source>
</evidence>
<dbReference type="HOGENOM" id="CLU_2329584_0_0_9"/>
<gene>
    <name evidence="1" type="ORF">HMPREF9488_01519</name>
</gene>
<proteinExistence type="predicted"/>
<accession>E7G9T0</accession>
<dbReference type="eggNOG" id="ENOG5032TH8">
    <property type="taxonomic scope" value="Bacteria"/>
</dbReference>
<dbReference type="OrthoDB" id="1770840at2"/>
<dbReference type="GeneID" id="78231128"/>
<organism evidence="1 2">
    <name type="scientific">Coprobacillus cateniformis</name>
    <dbReference type="NCBI Taxonomy" id="100884"/>
    <lineage>
        <taxon>Bacteria</taxon>
        <taxon>Bacillati</taxon>
        <taxon>Bacillota</taxon>
        <taxon>Erysipelotrichia</taxon>
        <taxon>Erysipelotrichales</taxon>
        <taxon>Coprobacillaceae</taxon>
        <taxon>Coprobacillus</taxon>
    </lineage>
</organism>
<dbReference type="EMBL" id="ADKX01000028">
    <property type="protein sequence ID" value="EFW05189.1"/>
    <property type="molecule type" value="Genomic_DNA"/>
</dbReference>
<protein>
    <submittedName>
        <fullName evidence="1">Uncharacterized protein</fullName>
    </submittedName>
</protein>
<dbReference type="AlphaFoldDB" id="E7G9T0"/>